<feature type="transmembrane region" description="Helical" evidence="7">
    <location>
        <begin position="494"/>
        <end position="517"/>
    </location>
</feature>
<evidence type="ECO:0000256" key="2">
    <source>
        <dbReference type="ARBA" id="ARBA00005982"/>
    </source>
</evidence>
<feature type="transmembrane region" description="Helical" evidence="7">
    <location>
        <begin position="537"/>
        <end position="560"/>
    </location>
</feature>
<evidence type="ECO:0000313" key="9">
    <source>
        <dbReference type="Proteomes" id="UP001168098"/>
    </source>
</evidence>
<feature type="transmembrane region" description="Helical" evidence="7">
    <location>
        <begin position="209"/>
        <end position="229"/>
    </location>
</feature>
<keyword evidence="9" id="KW-1185">Reference proteome</keyword>
<keyword evidence="4 7" id="KW-1133">Transmembrane helix</keyword>
<dbReference type="PANTHER" id="PTHR11654">
    <property type="entry name" value="OLIGOPEPTIDE TRANSPORTER-RELATED"/>
    <property type="match status" value="1"/>
</dbReference>
<feature type="transmembrane region" description="Helical" evidence="7">
    <location>
        <begin position="409"/>
        <end position="430"/>
    </location>
</feature>
<proteinExistence type="inferred from homology"/>
<keyword evidence="5 7" id="KW-0472">Membrane</keyword>
<dbReference type="Proteomes" id="UP001168098">
    <property type="component" value="Unassembled WGS sequence"/>
</dbReference>
<dbReference type="Gene3D" id="1.20.1250.20">
    <property type="entry name" value="MFS general substrate transporter like domains"/>
    <property type="match status" value="1"/>
</dbReference>
<name>A0AA39DSA5_VITRO</name>
<dbReference type="GO" id="GO:0016020">
    <property type="term" value="C:membrane"/>
    <property type="evidence" value="ECO:0007669"/>
    <property type="project" value="UniProtKB-SubCell"/>
</dbReference>
<evidence type="ECO:0000256" key="7">
    <source>
        <dbReference type="SAM" id="Phobius"/>
    </source>
</evidence>
<comment type="similarity">
    <text evidence="2">Belongs to the major facilitator superfamily. Proton-dependent oligopeptide transporter (POT/PTR) (TC 2.A.17) family.</text>
</comment>
<evidence type="ECO:0000256" key="5">
    <source>
        <dbReference type="ARBA" id="ARBA00023136"/>
    </source>
</evidence>
<dbReference type="GO" id="GO:0022857">
    <property type="term" value="F:transmembrane transporter activity"/>
    <property type="evidence" value="ECO:0007669"/>
    <property type="project" value="InterPro"/>
</dbReference>
<organism evidence="8 9">
    <name type="scientific">Vitis rotundifolia</name>
    <name type="common">Muscadine grape</name>
    <dbReference type="NCBI Taxonomy" id="103349"/>
    <lineage>
        <taxon>Eukaryota</taxon>
        <taxon>Viridiplantae</taxon>
        <taxon>Streptophyta</taxon>
        <taxon>Embryophyta</taxon>
        <taxon>Tracheophyta</taxon>
        <taxon>Spermatophyta</taxon>
        <taxon>Magnoliopsida</taxon>
        <taxon>eudicotyledons</taxon>
        <taxon>Gunneridae</taxon>
        <taxon>Pentapetalae</taxon>
        <taxon>rosids</taxon>
        <taxon>Vitales</taxon>
        <taxon>Vitaceae</taxon>
        <taxon>Viteae</taxon>
        <taxon>Vitis</taxon>
    </lineage>
</organism>
<dbReference type="AlphaFoldDB" id="A0AA39DSA5"/>
<accession>A0AA39DSA5</accession>
<comment type="caution">
    <text evidence="8">The sequence shown here is derived from an EMBL/GenBank/DDBJ whole genome shotgun (WGS) entry which is preliminary data.</text>
</comment>
<evidence type="ECO:0000256" key="1">
    <source>
        <dbReference type="ARBA" id="ARBA00004141"/>
    </source>
</evidence>
<feature type="transmembrane region" description="Helical" evidence="7">
    <location>
        <begin position="93"/>
        <end position="115"/>
    </location>
</feature>
<dbReference type="InterPro" id="IPR000109">
    <property type="entry name" value="POT_fam"/>
</dbReference>
<dbReference type="EMBL" id="JARBHA010000008">
    <property type="protein sequence ID" value="KAJ9694299.1"/>
    <property type="molecule type" value="Genomic_DNA"/>
</dbReference>
<protein>
    <submittedName>
        <fullName evidence="8">Uncharacterized protein</fullName>
    </submittedName>
</protein>
<dbReference type="Pfam" id="PF00854">
    <property type="entry name" value="PTR2"/>
    <property type="match status" value="1"/>
</dbReference>
<reference evidence="8 9" key="1">
    <citation type="journal article" date="2023" name="BMC Biotechnol.">
        <title>Vitis rotundifolia cv Carlos genome sequencing.</title>
        <authorList>
            <person name="Huff M."/>
            <person name="Hulse-Kemp A."/>
            <person name="Scheffler B."/>
            <person name="Youngblood R."/>
            <person name="Simpson S."/>
            <person name="Babiker E."/>
            <person name="Staton M."/>
        </authorList>
    </citation>
    <scope>NUCLEOTIDE SEQUENCE [LARGE SCALE GENOMIC DNA]</scope>
    <source>
        <tissue evidence="8">Leaf</tissue>
    </source>
</reference>
<feature type="transmembrane region" description="Helical" evidence="7">
    <location>
        <begin position="135"/>
        <end position="163"/>
    </location>
</feature>
<keyword evidence="3 7" id="KW-0812">Transmembrane</keyword>
<dbReference type="InterPro" id="IPR036259">
    <property type="entry name" value="MFS_trans_sf"/>
</dbReference>
<dbReference type="SUPFAM" id="SSF103473">
    <property type="entry name" value="MFS general substrate transporter"/>
    <property type="match status" value="1"/>
</dbReference>
<gene>
    <name evidence="8" type="ORF">PVL29_010009</name>
</gene>
<feature type="transmembrane region" description="Helical" evidence="7">
    <location>
        <begin position="450"/>
        <end position="474"/>
    </location>
</feature>
<evidence type="ECO:0000256" key="3">
    <source>
        <dbReference type="ARBA" id="ARBA00022692"/>
    </source>
</evidence>
<feature type="region of interest" description="Disordered" evidence="6">
    <location>
        <begin position="580"/>
        <end position="603"/>
    </location>
</feature>
<evidence type="ECO:0000256" key="6">
    <source>
        <dbReference type="SAM" id="MobiDB-lite"/>
    </source>
</evidence>
<comment type="subcellular location">
    <subcellularLocation>
        <location evidence="1">Membrane</location>
        <topology evidence="1">Multi-pass membrane protein</topology>
    </subcellularLocation>
</comment>
<sequence length="603" mass="66785">MDKKMAEDGVEENREHTKKKELGGLRTMPFILANEICDRFATTGFHANMITYLTEVLNMPLVPASNTLTNFSGTASFTPLIGALIADSFAGRFWTIIVGSIIYELGLVSITISAVLPSLRPPPCPTKENCKEASTLQLCILYISLLLTSLGTGGIRPCVVTFAADQFDMSKSKVASRSWNFFNWYYFSMGLATLSALTIVVYIQDNVGWGWGLGLPTIAMALSIIAFLVGSPLYKKLKPGGSPLVRLAQVIVAATKKRKAVAPADPSLLYENKELDATISVNGRLIHTNQFKWFDKAAIVTDAEATSLNPPNLWRLATVHRVEELKSIVRMLPIWAAGILHVTSSSHQHSFTIQQARTMDRHLSPSFQIPPASLSIFSILTVLIGIVLYERFFVPLARRFTRNPSGITSLQRMGIGFMVNILATIVASLVEIKRKAVAANHNLLDKPRAIIPISVFWLVPQFALHGVAEVFMSIGHLEFLYDQSPESMRSTAAALYWIAIAIGNYVGTLLVTLVHKYTGHSRNWLPDRNLNRGRLEYYYWLVSCIQVVNLIYYVTCAWLYTYKSVEVVGDSMKENDVDLARGRNDGNGDGDVELARTGTVKAQ</sequence>
<evidence type="ECO:0000313" key="8">
    <source>
        <dbReference type="EMBL" id="KAJ9694299.1"/>
    </source>
</evidence>
<feature type="transmembrane region" description="Helical" evidence="7">
    <location>
        <begin position="184"/>
        <end position="203"/>
    </location>
</feature>
<feature type="transmembrane region" description="Helical" evidence="7">
    <location>
        <begin position="369"/>
        <end position="389"/>
    </location>
</feature>
<evidence type="ECO:0000256" key="4">
    <source>
        <dbReference type="ARBA" id="ARBA00022989"/>
    </source>
</evidence>